<evidence type="ECO:0000256" key="2">
    <source>
        <dbReference type="SAM" id="Phobius"/>
    </source>
</evidence>
<sequence length="107" mass="11498">MKPANPANPAPPAELPAETQIPNAGAQTTREPEKQSPNRETSRTRGGRHKGEPRKAFPPAVGSGSTAPIRLKNKTKKMKKETWKIVLQVMITILTAIGTTLGVTSCM</sequence>
<dbReference type="Pfam" id="PF20096">
    <property type="entry name" value="DUF6486"/>
    <property type="match status" value="1"/>
</dbReference>
<comment type="caution">
    <text evidence="3">The sequence shown here is derived from an EMBL/GenBank/DDBJ whole genome shotgun (WGS) entry which is preliminary data.</text>
</comment>
<evidence type="ECO:0008006" key="5">
    <source>
        <dbReference type="Google" id="ProtNLM"/>
    </source>
</evidence>
<keyword evidence="2" id="KW-0472">Membrane</keyword>
<feature type="compositionally biased region" description="Polar residues" evidence="1">
    <location>
        <begin position="20"/>
        <end position="29"/>
    </location>
</feature>
<accession>A0A5C8GE90</accession>
<dbReference type="InterPro" id="IPR045505">
    <property type="entry name" value="DUF6486"/>
</dbReference>
<feature type="region of interest" description="Disordered" evidence="1">
    <location>
        <begin position="1"/>
        <end position="78"/>
    </location>
</feature>
<dbReference type="Proteomes" id="UP000321612">
    <property type="component" value="Unassembled WGS sequence"/>
</dbReference>
<keyword evidence="2" id="KW-0812">Transmembrane</keyword>
<proteinExistence type="predicted"/>
<dbReference type="NCBIfam" id="NF033879">
    <property type="entry name" value="smalltalk"/>
    <property type="match status" value="1"/>
</dbReference>
<evidence type="ECO:0000313" key="4">
    <source>
        <dbReference type="Proteomes" id="UP000321612"/>
    </source>
</evidence>
<keyword evidence="2" id="KW-1133">Transmembrane helix</keyword>
<protein>
    <recommendedName>
        <fullName evidence="5">Smalltalk protein</fullName>
    </recommendedName>
</protein>
<dbReference type="RefSeq" id="WP_147785718.1">
    <property type="nucleotide sequence ID" value="NZ_SDIK01000062.1"/>
</dbReference>
<feature type="transmembrane region" description="Helical" evidence="2">
    <location>
        <begin position="85"/>
        <end position="104"/>
    </location>
</feature>
<evidence type="ECO:0000256" key="1">
    <source>
        <dbReference type="SAM" id="MobiDB-lite"/>
    </source>
</evidence>
<name>A0A5C8GE90_9BACT</name>
<feature type="compositionally biased region" description="Pro residues" evidence="1">
    <location>
        <begin position="1"/>
        <end position="14"/>
    </location>
</feature>
<evidence type="ECO:0000313" key="3">
    <source>
        <dbReference type="EMBL" id="TXJ60174.1"/>
    </source>
</evidence>
<keyword evidence="4" id="KW-1185">Reference proteome</keyword>
<reference evidence="4" key="1">
    <citation type="submission" date="2019-05" db="EMBL/GenBank/DDBJ databases">
        <title>Prevotella brunnea sp. nov., isolated from a wound of a patient.</title>
        <authorList>
            <person name="Buhl M."/>
        </authorList>
    </citation>
    <scope>NUCLEOTIDE SEQUENCE [LARGE SCALE GENOMIC DNA]</scope>
    <source>
        <strain evidence="4">A2672</strain>
    </source>
</reference>
<feature type="compositionally biased region" description="Basic and acidic residues" evidence="1">
    <location>
        <begin position="30"/>
        <end position="55"/>
    </location>
</feature>
<dbReference type="AlphaFoldDB" id="A0A5C8GE90"/>
<gene>
    <name evidence="3" type="ORF">ETF27_08570</name>
</gene>
<dbReference type="EMBL" id="SDIK01000062">
    <property type="protein sequence ID" value="TXJ60174.1"/>
    <property type="molecule type" value="Genomic_DNA"/>
</dbReference>
<organism evidence="3 4">
    <name type="scientific">Prevotella brunnea</name>
    <dbReference type="NCBI Taxonomy" id="2508867"/>
    <lineage>
        <taxon>Bacteria</taxon>
        <taxon>Pseudomonadati</taxon>
        <taxon>Bacteroidota</taxon>
        <taxon>Bacteroidia</taxon>
        <taxon>Bacteroidales</taxon>
        <taxon>Prevotellaceae</taxon>
        <taxon>Prevotella</taxon>
    </lineage>
</organism>